<dbReference type="Gene3D" id="3.40.50.300">
    <property type="entry name" value="P-loop containing nucleotide triphosphate hydrolases"/>
    <property type="match status" value="1"/>
</dbReference>
<dbReference type="Proteomes" id="UP000001819">
    <property type="component" value="Chromosome X"/>
</dbReference>
<evidence type="ECO:0000256" key="2">
    <source>
        <dbReference type="ARBA" id="ARBA00022840"/>
    </source>
</evidence>
<dbReference type="GO" id="GO:0005524">
    <property type="term" value="F:ATP binding"/>
    <property type="evidence" value="ECO:0007669"/>
    <property type="project" value="UniProtKB-KW"/>
</dbReference>
<evidence type="ECO:0000256" key="3">
    <source>
        <dbReference type="ARBA" id="ARBA00025768"/>
    </source>
</evidence>
<feature type="compositionally biased region" description="Polar residues" evidence="5">
    <location>
        <begin position="199"/>
        <end position="233"/>
    </location>
</feature>
<dbReference type="AlphaFoldDB" id="A0A6I8WC75"/>
<keyword evidence="6" id="KW-1185">Reference proteome</keyword>
<evidence type="ECO:0000256" key="4">
    <source>
        <dbReference type="ARBA" id="ARBA00026170"/>
    </source>
</evidence>
<feature type="compositionally biased region" description="Low complexity" evidence="5">
    <location>
        <begin position="236"/>
        <end position="256"/>
    </location>
</feature>
<protein>
    <recommendedName>
        <fullName evidence="4">Protein KTI12 homolog</fullName>
    </recommendedName>
</protein>
<proteinExistence type="inferred from homology"/>
<comment type="similarity">
    <text evidence="3">Belongs to the KTI12 family.</text>
</comment>
<dbReference type="GO" id="GO:0006357">
    <property type="term" value="P:regulation of transcription by RNA polymerase II"/>
    <property type="evidence" value="ECO:0007669"/>
    <property type="project" value="UniProtKB-ARBA"/>
</dbReference>
<dbReference type="Pfam" id="PF08433">
    <property type="entry name" value="KTI12"/>
    <property type="match status" value="1"/>
</dbReference>
<dbReference type="InterPro" id="IPR013641">
    <property type="entry name" value="KTI12/PSTK"/>
</dbReference>
<evidence type="ECO:0000256" key="5">
    <source>
        <dbReference type="SAM" id="MobiDB-lite"/>
    </source>
</evidence>
<dbReference type="ExpressionAtlas" id="A0A6I8WC75">
    <property type="expression patterns" value="baseline"/>
</dbReference>
<dbReference type="GO" id="GO:0006400">
    <property type="term" value="P:tRNA modification"/>
    <property type="evidence" value="ECO:0007669"/>
    <property type="project" value="UniProtKB-ARBA"/>
</dbReference>
<dbReference type="PANTHER" id="PTHR12435">
    <property type="match status" value="1"/>
</dbReference>
<evidence type="ECO:0000313" key="7">
    <source>
        <dbReference type="RefSeq" id="XP_033240852.1"/>
    </source>
</evidence>
<evidence type="ECO:0000313" key="6">
    <source>
        <dbReference type="Proteomes" id="UP000001819"/>
    </source>
</evidence>
<gene>
    <name evidence="7" type="primary">LOC4815901</name>
</gene>
<dbReference type="SUPFAM" id="SSF52540">
    <property type="entry name" value="P-loop containing nucleoside triphosphate hydrolases"/>
    <property type="match status" value="1"/>
</dbReference>
<feature type="region of interest" description="Disordered" evidence="5">
    <location>
        <begin position="194"/>
        <end position="256"/>
    </location>
</feature>
<sequence>MPIVVITGLPASGKSTRARQLQEHLAGLGKKVYLISENEAVPKALFEKNSFFGDSQKEKVVRSDLKSEALRNLNKEDVVILDAGNYIKGYRYELYCITKSARTTQCTLFCCISQEQAWSFNEQRQEPDELPGDGQTTQLLNNSNVPYTREIFDALCMRYEEPHSNSRWDCPLTVALPEDRLDVEGIYRALYETQPLPPNQSTQNSFSPPFSRLSAPQTTSLNWTTSCRQSSRRSWAPLRSRPSASCASRAAPAPSR</sequence>
<dbReference type="FunFam" id="3.40.50.300:FF:000827">
    <property type="entry name" value="KTI12 chromatin-associated homolog"/>
    <property type="match status" value="1"/>
</dbReference>
<keyword evidence="1" id="KW-0547">Nucleotide-binding</keyword>
<reference evidence="7" key="1">
    <citation type="submission" date="2025-08" db="UniProtKB">
        <authorList>
            <consortium name="RefSeq"/>
        </authorList>
    </citation>
    <scope>IDENTIFICATION</scope>
    <source>
        <strain evidence="7">MV-25-SWS-2005</strain>
        <tissue evidence="7">Whole body</tissue>
    </source>
</reference>
<name>A0A6I8WC75_DROPS</name>
<dbReference type="RefSeq" id="XP_033240852.1">
    <property type="nucleotide sequence ID" value="XM_033384961.1"/>
</dbReference>
<keyword evidence="2" id="KW-0067">ATP-binding</keyword>
<accession>A0A6I8WC75</accession>
<organism evidence="6 7">
    <name type="scientific">Drosophila pseudoobscura pseudoobscura</name>
    <name type="common">Fruit fly</name>
    <dbReference type="NCBI Taxonomy" id="46245"/>
    <lineage>
        <taxon>Eukaryota</taxon>
        <taxon>Metazoa</taxon>
        <taxon>Ecdysozoa</taxon>
        <taxon>Arthropoda</taxon>
        <taxon>Hexapoda</taxon>
        <taxon>Insecta</taxon>
        <taxon>Pterygota</taxon>
        <taxon>Neoptera</taxon>
        <taxon>Endopterygota</taxon>
        <taxon>Diptera</taxon>
        <taxon>Brachycera</taxon>
        <taxon>Muscomorpha</taxon>
        <taxon>Ephydroidea</taxon>
        <taxon>Drosophilidae</taxon>
        <taxon>Drosophila</taxon>
        <taxon>Sophophora</taxon>
    </lineage>
</organism>
<dbReference type="InterPro" id="IPR027417">
    <property type="entry name" value="P-loop_NTPase"/>
</dbReference>
<evidence type="ECO:0000256" key="1">
    <source>
        <dbReference type="ARBA" id="ARBA00022741"/>
    </source>
</evidence>